<proteinExistence type="predicted"/>
<feature type="domain" description="Histidine kinase" evidence="9">
    <location>
        <begin position="165"/>
        <end position="386"/>
    </location>
</feature>
<keyword evidence="5" id="KW-0067">ATP-binding</keyword>
<evidence type="ECO:0000256" key="1">
    <source>
        <dbReference type="ARBA" id="ARBA00022553"/>
    </source>
</evidence>
<keyword evidence="4 11" id="KW-0418">Kinase</keyword>
<dbReference type="EC" id="2.7.13.3" evidence="11"/>
<keyword evidence="12" id="KW-1185">Reference proteome</keyword>
<evidence type="ECO:0000259" key="9">
    <source>
        <dbReference type="PROSITE" id="PS50109"/>
    </source>
</evidence>
<feature type="modified residue" description="4-aspartylphosphate" evidence="7">
    <location>
        <position position="55"/>
    </location>
</feature>
<dbReference type="Pfam" id="PF00072">
    <property type="entry name" value="Response_reg"/>
    <property type="match status" value="1"/>
</dbReference>
<sequence>MEQPIRILLVDDQPENLLALEAVLEDQNYDLVKAASGEEALRCLLKHDFAVIVLDVQMPGMNGFETAQWIKSRERTKAVPIIFVTAAPDEQDYFTAYSVGAIDYIVKPFSPRTLKSKIQGFVSIHVAQIKLREQTALLNERTRELEKAKEAAEQAALAKAQFLAIMSHEIRTPLNGVLAMADLLLETRLSPEQQEYADTIRRSGAALLYIINDILDLSKIESGKMEIKEEPFDLRACLLETIEIFMPECRCKSLEITSDIEAAIPDCITGDESRLRQILINLIGNAVKFTEKGGVHVTVSQQKLPAHRLSLEFRVIDTGIGIPQEKRSMLFQPFTQVDSSLARKYGGTGLGLAICKNLVQLMGGAIALADSNGQGAEFVFTIQAKACEEQLCLVALE</sequence>
<dbReference type="RefSeq" id="WP_218099876.1">
    <property type="nucleotide sequence ID" value="NZ_CAJVCE010000009.1"/>
</dbReference>
<evidence type="ECO:0000256" key="5">
    <source>
        <dbReference type="ARBA" id="ARBA00022840"/>
    </source>
</evidence>
<evidence type="ECO:0000313" key="11">
    <source>
        <dbReference type="EMBL" id="CAG7645704.1"/>
    </source>
</evidence>
<dbReference type="SMART" id="SM00448">
    <property type="entry name" value="REC"/>
    <property type="match status" value="1"/>
</dbReference>
<dbReference type="InterPro" id="IPR005467">
    <property type="entry name" value="His_kinase_dom"/>
</dbReference>
<feature type="coiled-coil region" evidence="8">
    <location>
        <begin position="131"/>
        <end position="158"/>
    </location>
</feature>
<dbReference type="Pfam" id="PF02518">
    <property type="entry name" value="HATPase_c"/>
    <property type="match status" value="1"/>
</dbReference>
<keyword evidence="2 11" id="KW-0808">Transferase</keyword>
<dbReference type="CDD" id="cd00082">
    <property type="entry name" value="HisKA"/>
    <property type="match status" value="1"/>
</dbReference>
<dbReference type="PROSITE" id="PS50110">
    <property type="entry name" value="RESPONSE_REGULATORY"/>
    <property type="match status" value="1"/>
</dbReference>
<keyword evidence="8" id="KW-0175">Coiled coil</keyword>
<comment type="caution">
    <text evidence="11">The sequence shown here is derived from an EMBL/GenBank/DDBJ whole genome shotgun (WGS) entry which is preliminary data.</text>
</comment>
<dbReference type="PROSITE" id="PS50109">
    <property type="entry name" value="HIS_KIN"/>
    <property type="match status" value="1"/>
</dbReference>
<organism evidence="11 12">
    <name type="scientific">Paenibacillus allorhizosphaerae</name>
    <dbReference type="NCBI Taxonomy" id="2849866"/>
    <lineage>
        <taxon>Bacteria</taxon>
        <taxon>Bacillati</taxon>
        <taxon>Bacillota</taxon>
        <taxon>Bacilli</taxon>
        <taxon>Bacillales</taxon>
        <taxon>Paenibacillaceae</taxon>
        <taxon>Paenibacillus</taxon>
    </lineage>
</organism>
<evidence type="ECO:0000259" key="10">
    <source>
        <dbReference type="PROSITE" id="PS50110"/>
    </source>
</evidence>
<evidence type="ECO:0000313" key="12">
    <source>
        <dbReference type="Proteomes" id="UP000730618"/>
    </source>
</evidence>
<evidence type="ECO:0000256" key="8">
    <source>
        <dbReference type="SAM" id="Coils"/>
    </source>
</evidence>
<evidence type="ECO:0000256" key="6">
    <source>
        <dbReference type="ARBA" id="ARBA00023012"/>
    </source>
</evidence>
<dbReference type="PANTHER" id="PTHR45339">
    <property type="entry name" value="HYBRID SIGNAL TRANSDUCTION HISTIDINE KINASE J"/>
    <property type="match status" value="1"/>
</dbReference>
<dbReference type="CDD" id="cd16922">
    <property type="entry name" value="HATPase_EvgS-ArcB-TorS-like"/>
    <property type="match status" value="1"/>
</dbReference>
<evidence type="ECO:0000256" key="4">
    <source>
        <dbReference type="ARBA" id="ARBA00022777"/>
    </source>
</evidence>
<dbReference type="Pfam" id="PF00512">
    <property type="entry name" value="HisKA"/>
    <property type="match status" value="1"/>
</dbReference>
<dbReference type="GO" id="GO:0004673">
    <property type="term" value="F:protein histidine kinase activity"/>
    <property type="evidence" value="ECO:0007669"/>
    <property type="project" value="UniProtKB-EC"/>
</dbReference>
<dbReference type="EMBL" id="CAJVCE010000009">
    <property type="protein sequence ID" value="CAG7645704.1"/>
    <property type="molecule type" value="Genomic_DNA"/>
</dbReference>
<dbReference type="InterPro" id="IPR003661">
    <property type="entry name" value="HisK_dim/P_dom"/>
</dbReference>
<evidence type="ECO:0000256" key="3">
    <source>
        <dbReference type="ARBA" id="ARBA00022741"/>
    </source>
</evidence>
<gene>
    <name evidence="11" type="primary">rcsC_11</name>
    <name evidence="11" type="ORF">PAECIP111802_03583</name>
</gene>
<dbReference type="SMART" id="SM00388">
    <property type="entry name" value="HisKA"/>
    <property type="match status" value="1"/>
</dbReference>
<evidence type="ECO:0000256" key="2">
    <source>
        <dbReference type="ARBA" id="ARBA00022679"/>
    </source>
</evidence>
<keyword evidence="6" id="KW-0902">Two-component regulatory system</keyword>
<dbReference type="InterPro" id="IPR003594">
    <property type="entry name" value="HATPase_dom"/>
</dbReference>
<accession>A0ABM8VK22</accession>
<protein>
    <submittedName>
        <fullName evidence="11">Sensor histidine kinase RcsC</fullName>
        <ecNumber evidence="11">2.7.13.3</ecNumber>
    </submittedName>
</protein>
<keyword evidence="1 7" id="KW-0597">Phosphoprotein</keyword>
<name>A0ABM8VK22_9BACL</name>
<dbReference type="Proteomes" id="UP000730618">
    <property type="component" value="Unassembled WGS sequence"/>
</dbReference>
<dbReference type="SMART" id="SM00387">
    <property type="entry name" value="HATPase_c"/>
    <property type="match status" value="1"/>
</dbReference>
<reference evidence="11 12" key="1">
    <citation type="submission" date="2021-06" db="EMBL/GenBank/DDBJ databases">
        <authorList>
            <person name="Criscuolo A."/>
        </authorList>
    </citation>
    <scope>NUCLEOTIDE SEQUENCE [LARGE SCALE GENOMIC DNA]</scope>
    <source>
        <strain evidence="12">CIP 111802</strain>
    </source>
</reference>
<evidence type="ECO:0000256" key="7">
    <source>
        <dbReference type="PROSITE-ProRule" id="PRU00169"/>
    </source>
</evidence>
<keyword evidence="3" id="KW-0547">Nucleotide-binding</keyword>
<dbReference type="InterPro" id="IPR001789">
    <property type="entry name" value="Sig_transdc_resp-reg_receiver"/>
</dbReference>
<dbReference type="PANTHER" id="PTHR45339:SF1">
    <property type="entry name" value="HYBRID SIGNAL TRANSDUCTION HISTIDINE KINASE J"/>
    <property type="match status" value="1"/>
</dbReference>
<feature type="domain" description="Response regulatory" evidence="10">
    <location>
        <begin position="6"/>
        <end position="122"/>
    </location>
</feature>